<protein>
    <submittedName>
        <fullName evidence="2">Putative basic tail protein</fullName>
    </submittedName>
</protein>
<evidence type="ECO:0000313" key="2">
    <source>
        <dbReference type="EMBL" id="JAA69630.1"/>
    </source>
</evidence>
<accession>A0A0K8REU3</accession>
<dbReference type="EMBL" id="GADI01004178">
    <property type="protein sequence ID" value="JAA69630.1"/>
    <property type="molecule type" value="mRNA"/>
</dbReference>
<keyword evidence="1" id="KW-0732">Signal</keyword>
<dbReference type="AlphaFoldDB" id="A0A0K8REU3"/>
<evidence type="ECO:0000256" key="1">
    <source>
        <dbReference type="SAM" id="SignalP"/>
    </source>
</evidence>
<feature type="signal peptide" evidence="1">
    <location>
        <begin position="1"/>
        <end position="25"/>
    </location>
</feature>
<organism evidence="2">
    <name type="scientific">Ixodes ricinus</name>
    <name type="common">Common tick</name>
    <name type="synonym">Acarus ricinus</name>
    <dbReference type="NCBI Taxonomy" id="34613"/>
    <lineage>
        <taxon>Eukaryota</taxon>
        <taxon>Metazoa</taxon>
        <taxon>Ecdysozoa</taxon>
        <taxon>Arthropoda</taxon>
        <taxon>Chelicerata</taxon>
        <taxon>Arachnida</taxon>
        <taxon>Acari</taxon>
        <taxon>Parasitiformes</taxon>
        <taxon>Ixodida</taxon>
        <taxon>Ixodoidea</taxon>
        <taxon>Ixodidae</taxon>
        <taxon>Ixodinae</taxon>
        <taxon>Ixodes</taxon>
    </lineage>
</organism>
<proteinExistence type="evidence at transcript level"/>
<reference evidence="2" key="1">
    <citation type="submission" date="2012-12" db="EMBL/GenBank/DDBJ databases">
        <title>Identification and characterization of a phenylalanine ammonia-lyase gene family in Isatis indigotica Fort.</title>
        <authorList>
            <person name="Liu Q."/>
            <person name="Chen J."/>
            <person name="Zhou X."/>
            <person name="Di P."/>
            <person name="Xiao Y."/>
            <person name="Xuan H."/>
            <person name="Zhang L."/>
            <person name="Chen W."/>
        </authorList>
    </citation>
    <scope>NUCLEOTIDE SEQUENCE</scope>
    <source>
        <tissue evidence="2">Salivary gland</tissue>
    </source>
</reference>
<feature type="chain" id="PRO_5005517185" evidence="1">
    <location>
        <begin position="26"/>
        <end position="78"/>
    </location>
</feature>
<sequence length="78" mass="8955">MTQYIGHLTMLPCALIFEMVTLTSSVTLELAKAEHAWNIKKKTFNKCGAHFLRHKPSFMIAFACQAWNPWRSAFIHST</sequence>
<name>A0A0K8REU3_IXORI</name>